<dbReference type="Proteomes" id="UP001153076">
    <property type="component" value="Unassembled WGS sequence"/>
</dbReference>
<dbReference type="AlphaFoldDB" id="A0A9Q1KH23"/>
<keyword evidence="3" id="KW-0067">ATP-binding</keyword>
<evidence type="ECO:0000256" key="3">
    <source>
        <dbReference type="ARBA" id="ARBA00022840"/>
    </source>
</evidence>
<dbReference type="OrthoDB" id="10252754at2759"/>
<dbReference type="SUPFAM" id="SSF55271">
    <property type="entry name" value="DNA repair protein MutS, domain I"/>
    <property type="match status" value="1"/>
</dbReference>
<comment type="caution">
    <text evidence="6">The sequence shown here is derived from an EMBL/GenBank/DDBJ whole genome shotgun (WGS) entry which is preliminary data.</text>
</comment>
<dbReference type="FunFam" id="3.40.1170.10:FF:000005">
    <property type="entry name" value="DNA mismatch repair protein MSH1, mitochondrial"/>
    <property type="match status" value="1"/>
</dbReference>
<evidence type="ECO:0000259" key="5">
    <source>
        <dbReference type="PROSITE" id="PS00486"/>
    </source>
</evidence>
<sequence>MKAVVVSMALPRWRPFALLFRSHVYNCPFLASPPPRLSSQCRQVHCFRMTKVLKGTRTTKKAREWRRVLDEKDMSHILWWKERLEMCKKPSTIQLLGRLEYSNLLGLDVNLKNGSLKEGTLNWEMLQFKSKFPREVLLCRVGDFYEAIGIDACLLVEYAGLNPYGGLRSDSIPKAGCPVVNLQQTLDDLTRSGYSVCIVEEVQGPTQARSRKGRFISGHAHPGDPYVFGHVGVDRDLDFPEPMPVVGISRSAKGYSLISILETLKTFSVEDGLTEDALVTKLRTCRCHYLFLHASLKHNSSGLYPFLWILTPIFGFNAAVIILVLPVTMEPVAGGNSAREGYCGRNAVPDILNGLKVKELYGLDDDVAFRSIAIPSEKKPRPLHLGTATQIGAIPTEGIPCLLKVLLPSSCCGLPQLYVRDLLLNPPAYDIASKIQEICKLMINVTCSVPEFTCVSSAKLVKLLELREANHIEFSRIKNVADEILELHKNAELSEVLKLLMDPTSLATGLILESEMLVSECEWVSYRIGELISFDGEVDQQISSSPFIPGEFFEDTESTWKGRVKRKHMEDLYKEVEEAARSLHCAVSEDFLPIISRIRATTAPLGSPKGEILYAREHEAVWFKGKRFAPSVWAGTPGEQQIKQLRPALDSKGKKVGEEWYTTAKVEDALMRYHESNEKARAKVLELLRGLSAQLQSKINALVFASMTLVIAKALFAHVSEGRRRKWVFPTLVEFGSSEVAIEKDPCQSSTRSVRWINTTIFPTNHRNHLNDRANVVPRWKIDKRIPVDEGISMEITGLSPYWLDVAQGSAVCNTVSMQSLFLLTGPNGGGKSSLLRSVCAAALLGICGFMIEMSEIRSLLSATTSRSLVLIDEICRGTETAKGTCIAGSIVETLDAVGCLGIVSTHLHGIFDLPLRTKGTVCKAMSAECVDGLTVPTWKLVDGVCRESLAFETALREGLPENLVQRAEELYVSSYANEMRLKEPEPKVSICEAHVSTANEAHRQTSSALSETILAAETEVLKEEVKSSVTSICQKKLIELYKRANLSLIPEINCILIAAREQPPPSTIGASSVYVMLRPDKKLYVGETDDLQGRVQAHRAMEGMQNAEFLFFIVQGKSIACQLETLLINQLPKRGYNLTNIADGKHRNFGTSHLILEPVTV</sequence>
<keyword evidence="7" id="KW-1185">Reference proteome</keyword>
<dbReference type="PANTHER" id="PTHR48448">
    <property type="entry name" value="MUTL PROTEIN ISOFORM 1"/>
    <property type="match status" value="1"/>
</dbReference>
<dbReference type="GO" id="GO:0005524">
    <property type="term" value="F:ATP binding"/>
    <property type="evidence" value="ECO:0007669"/>
    <property type="project" value="UniProtKB-KW"/>
</dbReference>
<evidence type="ECO:0000256" key="2">
    <source>
        <dbReference type="ARBA" id="ARBA00022763"/>
    </source>
</evidence>
<dbReference type="Gene3D" id="3.40.1170.10">
    <property type="entry name" value="DNA repair protein MutS, domain I"/>
    <property type="match status" value="1"/>
</dbReference>
<keyword evidence="2" id="KW-0227">DNA damage</keyword>
<dbReference type="InterPro" id="IPR016151">
    <property type="entry name" value="DNA_mismatch_repair_MutS_N"/>
</dbReference>
<dbReference type="SUPFAM" id="SSF52540">
    <property type="entry name" value="P-loop containing nucleoside triphosphate hydrolases"/>
    <property type="match status" value="1"/>
</dbReference>
<organism evidence="6 7">
    <name type="scientific">Carnegiea gigantea</name>
    <dbReference type="NCBI Taxonomy" id="171969"/>
    <lineage>
        <taxon>Eukaryota</taxon>
        <taxon>Viridiplantae</taxon>
        <taxon>Streptophyta</taxon>
        <taxon>Embryophyta</taxon>
        <taxon>Tracheophyta</taxon>
        <taxon>Spermatophyta</taxon>
        <taxon>Magnoliopsida</taxon>
        <taxon>eudicotyledons</taxon>
        <taxon>Gunneridae</taxon>
        <taxon>Pentapetalae</taxon>
        <taxon>Caryophyllales</taxon>
        <taxon>Cactineae</taxon>
        <taxon>Cactaceae</taxon>
        <taxon>Cactoideae</taxon>
        <taxon>Echinocereeae</taxon>
        <taxon>Carnegiea</taxon>
    </lineage>
</organism>
<evidence type="ECO:0000256" key="4">
    <source>
        <dbReference type="ARBA" id="ARBA00023125"/>
    </source>
</evidence>
<feature type="domain" description="DNA mismatch repair proteins mutS family" evidence="5">
    <location>
        <begin position="868"/>
        <end position="884"/>
    </location>
</feature>
<dbReference type="PROSITE" id="PS00486">
    <property type="entry name" value="DNA_MISMATCH_REPAIR_2"/>
    <property type="match status" value="1"/>
</dbReference>
<evidence type="ECO:0000256" key="1">
    <source>
        <dbReference type="ARBA" id="ARBA00022741"/>
    </source>
</evidence>
<proteinExistence type="predicted"/>
<accession>A0A9Q1KH23</accession>
<name>A0A9Q1KH23_9CARY</name>
<dbReference type="EMBL" id="JAKOGI010000136">
    <property type="protein sequence ID" value="KAJ8442713.1"/>
    <property type="molecule type" value="Genomic_DNA"/>
</dbReference>
<dbReference type="SUPFAM" id="SSF82771">
    <property type="entry name" value="GIY-YIG endonuclease"/>
    <property type="match status" value="1"/>
</dbReference>
<dbReference type="PANTHER" id="PTHR48448:SF1">
    <property type="entry name" value="MUTL PROTEIN ISOFORM 1"/>
    <property type="match status" value="1"/>
</dbReference>
<protein>
    <recommendedName>
        <fullName evidence="5">DNA mismatch repair proteins mutS family domain-containing protein</fullName>
    </recommendedName>
</protein>
<dbReference type="GO" id="GO:0030983">
    <property type="term" value="F:mismatched DNA binding"/>
    <property type="evidence" value="ECO:0007669"/>
    <property type="project" value="InterPro"/>
</dbReference>
<dbReference type="InterPro" id="IPR053276">
    <property type="entry name" value="MtDNA_mismatch_repair_MutS"/>
</dbReference>
<dbReference type="GO" id="GO:0006298">
    <property type="term" value="P:mismatch repair"/>
    <property type="evidence" value="ECO:0007669"/>
    <property type="project" value="InterPro"/>
</dbReference>
<dbReference type="Pfam" id="PF01624">
    <property type="entry name" value="MutS_I"/>
    <property type="match status" value="1"/>
</dbReference>
<dbReference type="SMART" id="SM00534">
    <property type="entry name" value="MUTSac"/>
    <property type="match status" value="1"/>
</dbReference>
<dbReference type="Pfam" id="PF00488">
    <property type="entry name" value="MutS_V"/>
    <property type="match status" value="1"/>
</dbReference>
<evidence type="ECO:0000313" key="6">
    <source>
        <dbReference type="EMBL" id="KAJ8442713.1"/>
    </source>
</evidence>
<keyword evidence="1" id="KW-0547">Nucleotide-binding</keyword>
<dbReference type="InterPro" id="IPR007695">
    <property type="entry name" value="DNA_mismatch_repair_MutS-lik_N"/>
</dbReference>
<dbReference type="InterPro" id="IPR035901">
    <property type="entry name" value="GIY-YIG_endonuc_sf"/>
</dbReference>
<dbReference type="Gene3D" id="3.40.50.300">
    <property type="entry name" value="P-loop containing nucleotide triphosphate hydrolases"/>
    <property type="match status" value="2"/>
</dbReference>
<gene>
    <name evidence="6" type="ORF">Cgig2_001806</name>
</gene>
<keyword evidence="4" id="KW-0238">DNA-binding</keyword>
<dbReference type="InterPro" id="IPR027417">
    <property type="entry name" value="P-loop_NTPase"/>
</dbReference>
<reference evidence="6" key="1">
    <citation type="submission" date="2022-04" db="EMBL/GenBank/DDBJ databases">
        <title>Carnegiea gigantea Genome sequencing and assembly v2.</title>
        <authorList>
            <person name="Copetti D."/>
            <person name="Sanderson M.J."/>
            <person name="Burquez A."/>
            <person name="Wojciechowski M.F."/>
        </authorList>
    </citation>
    <scope>NUCLEOTIDE SEQUENCE</scope>
    <source>
        <strain evidence="6">SGP5-SGP5p</strain>
        <tissue evidence="6">Aerial part</tissue>
    </source>
</reference>
<dbReference type="InterPro" id="IPR000432">
    <property type="entry name" value="DNA_mismatch_repair_MutS_C"/>
</dbReference>
<evidence type="ECO:0000313" key="7">
    <source>
        <dbReference type="Proteomes" id="UP001153076"/>
    </source>
</evidence>